<name>X6L987_RETFI</name>
<protein>
    <submittedName>
        <fullName evidence="1">Uncharacterized protein</fullName>
    </submittedName>
</protein>
<dbReference type="EMBL" id="ASPP01048340">
    <property type="protein sequence ID" value="ETN97880.1"/>
    <property type="molecule type" value="Genomic_DNA"/>
</dbReference>
<evidence type="ECO:0000313" key="1">
    <source>
        <dbReference type="EMBL" id="ETN97880.1"/>
    </source>
</evidence>
<gene>
    <name evidence="1" type="ORF">RFI_39646</name>
</gene>
<evidence type="ECO:0000313" key="2">
    <source>
        <dbReference type="Proteomes" id="UP000023152"/>
    </source>
</evidence>
<keyword evidence="2" id="KW-1185">Reference proteome</keyword>
<comment type="caution">
    <text evidence="1">The sequence shown here is derived from an EMBL/GenBank/DDBJ whole genome shotgun (WGS) entry which is preliminary data.</text>
</comment>
<proteinExistence type="predicted"/>
<reference evidence="1 2" key="1">
    <citation type="journal article" date="2013" name="Curr. Biol.">
        <title>The Genome of the Foraminiferan Reticulomyxa filosa.</title>
        <authorList>
            <person name="Glockner G."/>
            <person name="Hulsmann N."/>
            <person name="Schleicher M."/>
            <person name="Noegel A.A."/>
            <person name="Eichinger L."/>
            <person name="Gallinger C."/>
            <person name="Pawlowski J."/>
            <person name="Sierra R."/>
            <person name="Euteneuer U."/>
            <person name="Pillet L."/>
            <person name="Moustafa A."/>
            <person name="Platzer M."/>
            <person name="Groth M."/>
            <person name="Szafranski K."/>
            <person name="Schliwa M."/>
        </authorList>
    </citation>
    <scope>NUCLEOTIDE SEQUENCE [LARGE SCALE GENOMIC DNA]</scope>
</reference>
<accession>X6L987</accession>
<organism evidence="1 2">
    <name type="scientific">Reticulomyxa filosa</name>
    <dbReference type="NCBI Taxonomy" id="46433"/>
    <lineage>
        <taxon>Eukaryota</taxon>
        <taxon>Sar</taxon>
        <taxon>Rhizaria</taxon>
        <taxon>Retaria</taxon>
        <taxon>Foraminifera</taxon>
        <taxon>Monothalamids</taxon>
        <taxon>Reticulomyxidae</taxon>
        <taxon>Reticulomyxa</taxon>
    </lineage>
</organism>
<dbReference type="AlphaFoldDB" id="X6L987"/>
<sequence length="119" mass="14322">MILLTWVKYDQYIQQTMQISAMRNHEIDLNLIYIAISACRDINKTFELLLEFDIWKHQNNNEQKYEKKINEFKNKRCCNRSVNLFCMFFSEKYKTYAIEGATAYTVNDGLPFIKKDKNK</sequence>
<dbReference type="Proteomes" id="UP000023152">
    <property type="component" value="Unassembled WGS sequence"/>
</dbReference>